<dbReference type="Proteomes" id="UP000507470">
    <property type="component" value="Unassembled WGS sequence"/>
</dbReference>
<dbReference type="AlphaFoldDB" id="A0A6J8CYF0"/>
<evidence type="ECO:0000313" key="2">
    <source>
        <dbReference type="EMBL" id="CAC5401583.1"/>
    </source>
</evidence>
<dbReference type="InterPro" id="IPR052573">
    <property type="entry name" value="DnaJ_C_subfamily_28"/>
</dbReference>
<dbReference type="Pfam" id="PF09350">
    <property type="entry name" value="DJC28_CD"/>
    <property type="match status" value="1"/>
</dbReference>
<evidence type="ECO:0000313" key="3">
    <source>
        <dbReference type="Proteomes" id="UP000507470"/>
    </source>
</evidence>
<keyword evidence="3" id="KW-1185">Reference proteome</keyword>
<gene>
    <name evidence="2" type="ORF">MCOR_35654</name>
</gene>
<evidence type="ECO:0000259" key="1">
    <source>
        <dbReference type="PROSITE" id="PS50076"/>
    </source>
</evidence>
<dbReference type="OrthoDB" id="1922282at2759"/>
<feature type="domain" description="J" evidence="1">
    <location>
        <begin position="155"/>
        <end position="211"/>
    </location>
</feature>
<dbReference type="InterPro" id="IPR018961">
    <property type="entry name" value="DnaJ_homolog_subfam-C_membr-28"/>
</dbReference>
<sequence length="496" mass="57522">MLKKRIHTFHQHVHLLPKKNTLVCPNLSICHRSVHCSKRLTSFNVTSRFTFCCDRFISTALVPRSSSSGFRFISNELINLPRVNVGGPQVIVSYFSTSGFRQNEVLYFANVRRKNQNVSSVLSWKGKIILCGQHFFFTSSINCQIGYKLKNNVKDCYSLFNLSPDCTEEELREAYLRLAKQYHPDSGTSTACPRKFSQIQDAYKAIKENMRADLQMPVDIVEEEEEGEFDFPHTLPQHRQYLGNEGIGFGNPSQRQSQYNKYRVHRASEVVTEFRMSKNVLQTETSALVVNKKQAKKSKISNTIDRIVEDLIQESMSKGEFDNLSGKGKPLDYTERNPLVDTMTHNINKILINNGYAPQWITLEKEIREDITNARRRLAIEKKSMNSLTSSSSLKKWRHHVKVFENSILELNEKIMKFNMIVPVTLLQKQKIPYNVKREIQRVSERYEEYIPPDSRVTSPDISSEMDSYIAEREIDSIEWKGTWKFIKETFKSLKS</sequence>
<dbReference type="SMART" id="SM00271">
    <property type="entry name" value="DnaJ"/>
    <property type="match status" value="1"/>
</dbReference>
<dbReference type="PROSITE" id="PS50076">
    <property type="entry name" value="DNAJ_2"/>
    <property type="match status" value="1"/>
</dbReference>
<dbReference type="InterPro" id="IPR001623">
    <property type="entry name" value="DnaJ_domain"/>
</dbReference>
<accession>A0A6J8CYF0</accession>
<dbReference type="Gene3D" id="1.10.287.110">
    <property type="entry name" value="DnaJ domain"/>
    <property type="match status" value="1"/>
</dbReference>
<reference evidence="2 3" key="1">
    <citation type="submission" date="2020-06" db="EMBL/GenBank/DDBJ databases">
        <authorList>
            <person name="Li R."/>
            <person name="Bekaert M."/>
        </authorList>
    </citation>
    <scope>NUCLEOTIDE SEQUENCE [LARGE SCALE GENOMIC DNA]</scope>
    <source>
        <strain evidence="3">wild</strain>
    </source>
</reference>
<dbReference type="SUPFAM" id="SSF46565">
    <property type="entry name" value="Chaperone J-domain"/>
    <property type="match status" value="1"/>
</dbReference>
<name>A0A6J8CYF0_MYTCO</name>
<dbReference type="CDD" id="cd06257">
    <property type="entry name" value="DnaJ"/>
    <property type="match status" value="1"/>
</dbReference>
<dbReference type="InterPro" id="IPR036869">
    <property type="entry name" value="J_dom_sf"/>
</dbReference>
<proteinExistence type="predicted"/>
<dbReference type="Pfam" id="PF00226">
    <property type="entry name" value="DnaJ"/>
    <property type="match status" value="1"/>
</dbReference>
<dbReference type="PANTHER" id="PTHR39158">
    <property type="entry name" value="OS08G0560600 PROTEIN"/>
    <property type="match status" value="1"/>
</dbReference>
<protein>
    <submittedName>
        <fullName evidence="2">DNAJC28</fullName>
    </submittedName>
</protein>
<dbReference type="PRINTS" id="PR00625">
    <property type="entry name" value="JDOMAIN"/>
</dbReference>
<dbReference type="PANTHER" id="PTHR39158:SF1">
    <property type="entry name" value="DNAJ HOMOLOG SUBFAMILY C MEMBER 28"/>
    <property type="match status" value="1"/>
</dbReference>
<dbReference type="EMBL" id="CACVKT020006444">
    <property type="protein sequence ID" value="CAC5401583.1"/>
    <property type="molecule type" value="Genomic_DNA"/>
</dbReference>
<organism evidence="2 3">
    <name type="scientific">Mytilus coruscus</name>
    <name type="common">Sea mussel</name>
    <dbReference type="NCBI Taxonomy" id="42192"/>
    <lineage>
        <taxon>Eukaryota</taxon>
        <taxon>Metazoa</taxon>
        <taxon>Spiralia</taxon>
        <taxon>Lophotrochozoa</taxon>
        <taxon>Mollusca</taxon>
        <taxon>Bivalvia</taxon>
        <taxon>Autobranchia</taxon>
        <taxon>Pteriomorphia</taxon>
        <taxon>Mytilida</taxon>
        <taxon>Mytiloidea</taxon>
        <taxon>Mytilidae</taxon>
        <taxon>Mytilinae</taxon>
        <taxon>Mytilus</taxon>
    </lineage>
</organism>